<dbReference type="InterPro" id="IPR029021">
    <property type="entry name" value="Prot-tyrosine_phosphatase-like"/>
</dbReference>
<dbReference type="InterPro" id="IPR016130">
    <property type="entry name" value="Tyr_Pase_AS"/>
</dbReference>
<evidence type="ECO:0000256" key="1">
    <source>
        <dbReference type="ARBA" id="ARBA00022801"/>
    </source>
</evidence>
<dbReference type="SUPFAM" id="SSF52799">
    <property type="entry name" value="(Phosphotyrosine protein) phosphatases II"/>
    <property type="match status" value="1"/>
</dbReference>
<dbReference type="EMBL" id="DSKI01000945">
    <property type="protein sequence ID" value="HEB45621.1"/>
    <property type="molecule type" value="Genomic_DNA"/>
</dbReference>
<protein>
    <submittedName>
        <fullName evidence="3">Phosphatase</fullName>
    </submittedName>
</protein>
<reference evidence="3" key="1">
    <citation type="journal article" date="2020" name="mSystems">
        <title>Genome- and Community-Level Interaction Insights into Carbon Utilization and Element Cycling Functions of Hydrothermarchaeota in Hydrothermal Sediment.</title>
        <authorList>
            <person name="Zhou Z."/>
            <person name="Liu Y."/>
            <person name="Xu W."/>
            <person name="Pan J."/>
            <person name="Luo Z.H."/>
            <person name="Li M."/>
        </authorList>
    </citation>
    <scope>NUCLEOTIDE SEQUENCE [LARGE SCALE GENOMIC DNA]</scope>
    <source>
        <strain evidence="3">SpSt-243</strain>
    </source>
</reference>
<dbReference type="InterPro" id="IPR003595">
    <property type="entry name" value="Tyr_Pase_cat"/>
</dbReference>
<keyword evidence="1" id="KW-0378">Hydrolase</keyword>
<dbReference type="InterPro" id="IPR000387">
    <property type="entry name" value="Tyr_Pase_dom"/>
</dbReference>
<accession>A0A7C1T4J0</accession>
<dbReference type="InterPro" id="IPR050561">
    <property type="entry name" value="PTP"/>
</dbReference>
<comment type="caution">
    <text evidence="3">The sequence shown here is derived from an EMBL/GenBank/DDBJ whole genome shotgun (WGS) entry which is preliminary data.</text>
</comment>
<feature type="domain" description="Tyrosine specific protein phosphatases" evidence="2">
    <location>
        <begin position="134"/>
        <end position="201"/>
    </location>
</feature>
<sequence>MTGLACEREVRFREFSKRRYLWWSAMGYQSEPSTFGNPNNATRRLEMKTIPAPHLSRLDLPDAGGIAMMQCPGRAGNLVDEVDALKATGIDLVLSLIQDTEYPDLAAFAVAMDVNRLEWVRMPLAPGGVPGNVDEWPDIRAKLVGSIASGSVVAIHCWGGLGRTGVVAADLLMAFGFTAEEAISHVREVRPGTIESQEQEFWIKRGNSDGVR</sequence>
<dbReference type="PROSITE" id="PS50056">
    <property type="entry name" value="TYR_PHOSPHATASE_2"/>
    <property type="match status" value="1"/>
</dbReference>
<dbReference type="AlphaFoldDB" id="A0A7C1T4J0"/>
<dbReference type="Gene3D" id="3.90.190.10">
    <property type="entry name" value="Protein tyrosine phosphatase superfamily"/>
    <property type="match status" value="1"/>
</dbReference>
<dbReference type="PROSITE" id="PS00383">
    <property type="entry name" value="TYR_PHOSPHATASE_1"/>
    <property type="match status" value="1"/>
</dbReference>
<proteinExistence type="predicted"/>
<dbReference type="PANTHER" id="PTHR23339">
    <property type="entry name" value="TYROSINE SPECIFIC PROTEIN PHOSPHATASE AND DUAL SPECIFICITY PROTEIN PHOSPHATASE"/>
    <property type="match status" value="1"/>
</dbReference>
<dbReference type="FunFam" id="3.90.190.10:FF:000157">
    <property type="entry name" value="Protein-tyrosine phosphatase"/>
    <property type="match status" value="1"/>
</dbReference>
<organism evidence="3">
    <name type="scientific">Agrobacterium albertimagni</name>
    <dbReference type="NCBI Taxonomy" id="147266"/>
    <lineage>
        <taxon>Bacteria</taxon>
        <taxon>Pseudomonadati</taxon>
        <taxon>Pseudomonadota</taxon>
        <taxon>Alphaproteobacteria</taxon>
        <taxon>Hyphomicrobiales</taxon>
        <taxon>Rhizobiaceae</taxon>
        <taxon>Rhizobium/Agrobacterium group</taxon>
        <taxon>Agrobacterium</taxon>
    </lineage>
</organism>
<name>A0A7C1T4J0_9HYPH</name>
<dbReference type="GO" id="GO:0016791">
    <property type="term" value="F:phosphatase activity"/>
    <property type="evidence" value="ECO:0007669"/>
    <property type="project" value="UniProtKB-ARBA"/>
</dbReference>
<dbReference type="SMART" id="SM00404">
    <property type="entry name" value="PTPc_motif"/>
    <property type="match status" value="1"/>
</dbReference>
<gene>
    <name evidence="3" type="ORF">ENP70_18445</name>
</gene>
<evidence type="ECO:0000259" key="2">
    <source>
        <dbReference type="PROSITE" id="PS50056"/>
    </source>
</evidence>
<dbReference type="InterPro" id="IPR057023">
    <property type="entry name" value="PTP-SAK"/>
</dbReference>
<dbReference type="Pfam" id="PF22784">
    <property type="entry name" value="PTP-SAK"/>
    <property type="match status" value="1"/>
</dbReference>
<evidence type="ECO:0000313" key="3">
    <source>
        <dbReference type="EMBL" id="HEB45621.1"/>
    </source>
</evidence>